<name>A0A1G9SCW3_9BACT</name>
<organism evidence="1 2">
    <name type="scientific">Catalinimonas alkaloidigena</name>
    <dbReference type="NCBI Taxonomy" id="1075417"/>
    <lineage>
        <taxon>Bacteria</taxon>
        <taxon>Pseudomonadati</taxon>
        <taxon>Bacteroidota</taxon>
        <taxon>Cytophagia</taxon>
        <taxon>Cytophagales</taxon>
        <taxon>Catalimonadaceae</taxon>
        <taxon>Catalinimonas</taxon>
    </lineage>
</organism>
<evidence type="ECO:0000313" key="2">
    <source>
        <dbReference type="Proteomes" id="UP000198510"/>
    </source>
</evidence>
<gene>
    <name evidence="1" type="ORF">SAMN05421823_112118</name>
</gene>
<dbReference type="OrthoDB" id="882485at2"/>
<keyword evidence="2" id="KW-1185">Reference proteome</keyword>
<dbReference type="RefSeq" id="WP_089687181.1">
    <property type="nucleotide sequence ID" value="NZ_FNFO01000012.1"/>
</dbReference>
<evidence type="ECO:0008006" key="3">
    <source>
        <dbReference type="Google" id="ProtNLM"/>
    </source>
</evidence>
<accession>A0A1G9SCW3</accession>
<proteinExistence type="predicted"/>
<protein>
    <recommendedName>
        <fullName evidence="3">SpoIIAA-like</fullName>
    </recommendedName>
</protein>
<dbReference type="EMBL" id="FNFO01000012">
    <property type="protein sequence ID" value="SDM33336.1"/>
    <property type="molecule type" value="Genomic_DNA"/>
</dbReference>
<dbReference type="STRING" id="1075417.SAMN05421823_112118"/>
<sequence length="129" mass="14597">MILFQKPYLTLELVESSGLLIQHWKGFATSQQFREGIEKSIEVFQKGKADKLISDTKEAAVVKREDTDWVANIATPKLVQHGLRGMAFVLPTSAFTKISVGNFQSRADEILKIQNFDNLDKAKEWLNSI</sequence>
<reference evidence="1 2" key="1">
    <citation type="submission" date="2016-10" db="EMBL/GenBank/DDBJ databases">
        <authorList>
            <person name="de Groot N.N."/>
        </authorList>
    </citation>
    <scope>NUCLEOTIDE SEQUENCE [LARGE SCALE GENOMIC DNA]</scope>
    <source>
        <strain evidence="1 2">DSM 25186</strain>
    </source>
</reference>
<evidence type="ECO:0000313" key="1">
    <source>
        <dbReference type="EMBL" id="SDM33336.1"/>
    </source>
</evidence>
<dbReference type="AlphaFoldDB" id="A0A1G9SCW3"/>
<dbReference type="Proteomes" id="UP000198510">
    <property type="component" value="Unassembled WGS sequence"/>
</dbReference>